<name>A0A7C9V9S9_9HYPH</name>
<dbReference type="InterPro" id="IPR006442">
    <property type="entry name" value="Antitoxin_Phd/YefM"/>
</dbReference>
<dbReference type="InterPro" id="IPR036165">
    <property type="entry name" value="YefM-like_sf"/>
</dbReference>
<comment type="similarity">
    <text evidence="1 2">Belongs to the phD/YefM antitoxin family.</text>
</comment>
<feature type="compositionally biased region" description="Basic and acidic residues" evidence="3">
    <location>
        <begin position="70"/>
        <end position="80"/>
    </location>
</feature>
<keyword evidence="5" id="KW-1185">Reference proteome</keyword>
<dbReference type="Gene3D" id="3.40.1620.10">
    <property type="entry name" value="YefM-like domain"/>
    <property type="match status" value="1"/>
</dbReference>
<protein>
    <recommendedName>
        <fullName evidence="2">Antitoxin</fullName>
    </recommendedName>
</protein>
<reference evidence="4 5" key="1">
    <citation type="submission" date="2020-02" db="EMBL/GenBank/DDBJ databases">
        <title>Genome sequence of the type strain CGMCC 1.15528 of Mesorhizobium zhangyense.</title>
        <authorList>
            <person name="Gao J."/>
            <person name="Sun J."/>
        </authorList>
    </citation>
    <scope>NUCLEOTIDE SEQUENCE [LARGE SCALE GENOMIC DNA]</scope>
    <source>
        <strain evidence="4 5">CGMCC 1.15528</strain>
    </source>
</reference>
<dbReference type="SUPFAM" id="SSF143120">
    <property type="entry name" value="YefM-like"/>
    <property type="match status" value="1"/>
</dbReference>
<dbReference type="NCBIfam" id="TIGR01552">
    <property type="entry name" value="phd_fam"/>
    <property type="match status" value="1"/>
</dbReference>
<evidence type="ECO:0000256" key="3">
    <source>
        <dbReference type="SAM" id="MobiDB-lite"/>
    </source>
</evidence>
<dbReference type="Pfam" id="PF02604">
    <property type="entry name" value="PhdYeFM_antitox"/>
    <property type="match status" value="1"/>
</dbReference>
<organism evidence="4 5">
    <name type="scientific">Mesorhizobium zhangyense</name>
    <dbReference type="NCBI Taxonomy" id="1776730"/>
    <lineage>
        <taxon>Bacteria</taxon>
        <taxon>Pseudomonadati</taxon>
        <taxon>Pseudomonadota</taxon>
        <taxon>Alphaproteobacteria</taxon>
        <taxon>Hyphomicrobiales</taxon>
        <taxon>Phyllobacteriaceae</taxon>
        <taxon>Mesorhizobium</taxon>
    </lineage>
</organism>
<evidence type="ECO:0000256" key="2">
    <source>
        <dbReference type="RuleBase" id="RU362080"/>
    </source>
</evidence>
<comment type="function">
    <text evidence="2">Antitoxin component of a type II toxin-antitoxin (TA) system.</text>
</comment>
<dbReference type="PANTHER" id="PTHR35377">
    <property type="entry name" value="ANTITOXIN VAPB49-RELATED-RELATED"/>
    <property type="match status" value="1"/>
</dbReference>
<sequence length="80" mass="8823">MSTVNLADAKAHLSELIGRVAEGDTVRITRRGKPIAQLSSVKKTLQPIDLGALKRITDPMPAQKQSAGDFMREMRDGDRY</sequence>
<dbReference type="Proteomes" id="UP000481252">
    <property type="component" value="Unassembled WGS sequence"/>
</dbReference>
<dbReference type="InterPro" id="IPR051416">
    <property type="entry name" value="phD-YefM_TA_antitoxins"/>
</dbReference>
<feature type="region of interest" description="Disordered" evidence="3">
    <location>
        <begin position="60"/>
        <end position="80"/>
    </location>
</feature>
<comment type="caution">
    <text evidence="4">The sequence shown here is derived from an EMBL/GenBank/DDBJ whole genome shotgun (WGS) entry which is preliminary data.</text>
</comment>
<evidence type="ECO:0000313" key="5">
    <source>
        <dbReference type="Proteomes" id="UP000481252"/>
    </source>
</evidence>
<dbReference type="PANTHER" id="PTHR35377:SF4">
    <property type="entry name" value="PREVENT-HOST-DEATH FAMILY PROTEIN"/>
    <property type="match status" value="1"/>
</dbReference>
<evidence type="ECO:0000256" key="1">
    <source>
        <dbReference type="ARBA" id="ARBA00009981"/>
    </source>
</evidence>
<dbReference type="RefSeq" id="WP_165114196.1">
    <property type="nucleotide sequence ID" value="NZ_JAAKZG010000001.1"/>
</dbReference>
<dbReference type="EMBL" id="JAAKZG010000001">
    <property type="protein sequence ID" value="NGN40070.1"/>
    <property type="molecule type" value="Genomic_DNA"/>
</dbReference>
<evidence type="ECO:0000313" key="4">
    <source>
        <dbReference type="EMBL" id="NGN40070.1"/>
    </source>
</evidence>
<accession>A0A7C9V9S9</accession>
<dbReference type="AlphaFoldDB" id="A0A7C9V9S9"/>
<gene>
    <name evidence="4" type="ORF">G6N74_03230</name>
</gene>
<proteinExistence type="inferred from homology"/>